<organism evidence="3 4">
    <name type="scientific">Heligmosomoides polygyrus</name>
    <name type="common">Parasitic roundworm</name>
    <dbReference type="NCBI Taxonomy" id="6339"/>
    <lineage>
        <taxon>Eukaryota</taxon>
        <taxon>Metazoa</taxon>
        <taxon>Ecdysozoa</taxon>
        <taxon>Nematoda</taxon>
        <taxon>Chromadorea</taxon>
        <taxon>Rhabditida</taxon>
        <taxon>Rhabditina</taxon>
        <taxon>Rhabditomorpha</taxon>
        <taxon>Strongyloidea</taxon>
        <taxon>Heligmosomidae</taxon>
        <taxon>Heligmosomoides</taxon>
    </lineage>
</organism>
<sequence length="220" mass="23842">MSVSVPAELITNTEPFKVSYCGYTTDMSADKAAVLSTEPEEWCLRTLRSETSSEEEEDVGVRQRTEGGGGRRRRSKAFGSGLPCEVTRGLAQGQGAGRGERHSIPWWDFAKRITRISRGLREIESTRGHGLEVPPSHYSGYESSQCEINAETGGRRLQANDGRLRLERIASAGLPVASADVKAKRQVSASPRPYAIRPSLPPLSVPVPGPINAIAVLPTD</sequence>
<dbReference type="AlphaFoldDB" id="A0A183F3B8"/>
<feature type="region of interest" description="Disordered" evidence="1">
    <location>
        <begin position="53"/>
        <end position="79"/>
    </location>
</feature>
<protein>
    <submittedName>
        <fullName evidence="2 4">Uncharacterized protein</fullName>
    </submittedName>
</protein>
<dbReference type="WBParaSite" id="HPBE_0000066001-mRNA-1">
    <property type="protein sequence ID" value="HPBE_0000066001-mRNA-1"/>
    <property type="gene ID" value="HPBE_0000066001"/>
</dbReference>
<reference evidence="2 3" key="1">
    <citation type="submission" date="2018-11" db="EMBL/GenBank/DDBJ databases">
        <authorList>
            <consortium name="Pathogen Informatics"/>
        </authorList>
    </citation>
    <scope>NUCLEOTIDE SEQUENCE [LARGE SCALE GENOMIC DNA]</scope>
</reference>
<name>A0A183F3B8_HELPZ</name>
<dbReference type="Proteomes" id="UP000050761">
    <property type="component" value="Unassembled WGS sequence"/>
</dbReference>
<accession>A0A3P7UE57</accession>
<evidence type="ECO:0000313" key="2">
    <source>
        <dbReference type="EMBL" id="VDO19043.1"/>
    </source>
</evidence>
<evidence type="ECO:0000313" key="4">
    <source>
        <dbReference type="WBParaSite" id="HPBE_0000066001-mRNA-1"/>
    </source>
</evidence>
<accession>A0A183F3B8</accession>
<reference evidence="4" key="2">
    <citation type="submission" date="2019-09" db="UniProtKB">
        <authorList>
            <consortium name="WormBaseParasite"/>
        </authorList>
    </citation>
    <scope>IDENTIFICATION</scope>
</reference>
<dbReference type="EMBL" id="UZAH01000522">
    <property type="protein sequence ID" value="VDO19043.1"/>
    <property type="molecule type" value="Genomic_DNA"/>
</dbReference>
<proteinExistence type="predicted"/>
<gene>
    <name evidence="2" type="ORF">HPBE_LOCUS661</name>
</gene>
<evidence type="ECO:0000313" key="3">
    <source>
        <dbReference type="Proteomes" id="UP000050761"/>
    </source>
</evidence>
<evidence type="ECO:0000256" key="1">
    <source>
        <dbReference type="SAM" id="MobiDB-lite"/>
    </source>
</evidence>
<keyword evidence="3" id="KW-1185">Reference proteome</keyword>